<gene>
    <name evidence="2" type="ORF">CLTEP_00690</name>
</gene>
<dbReference type="RefSeq" id="WP_066820836.1">
    <property type="nucleotide sequence ID" value="NZ_LTBA01000001.1"/>
</dbReference>
<evidence type="ECO:0000313" key="2">
    <source>
        <dbReference type="EMBL" id="KYH35676.1"/>
    </source>
</evidence>
<protein>
    <submittedName>
        <fullName evidence="2">Uncharacterized protein</fullName>
    </submittedName>
</protein>
<dbReference type="PATRIC" id="fig|1121338.3.peg.70"/>
<name>A0A151B6Z6_9CLOT</name>
<organism evidence="2 3">
    <name type="scientific">Clostridium tepidiprofundi DSM 19306</name>
    <dbReference type="NCBI Taxonomy" id="1121338"/>
    <lineage>
        <taxon>Bacteria</taxon>
        <taxon>Bacillati</taxon>
        <taxon>Bacillota</taxon>
        <taxon>Clostridia</taxon>
        <taxon>Eubacteriales</taxon>
        <taxon>Clostridiaceae</taxon>
        <taxon>Clostridium</taxon>
    </lineage>
</organism>
<dbReference type="STRING" id="1121338.CLTEP_00690"/>
<keyword evidence="1" id="KW-0812">Transmembrane</keyword>
<reference evidence="2 3" key="1">
    <citation type="submission" date="2016-02" db="EMBL/GenBank/DDBJ databases">
        <title>Genome sequence of Clostridium tepidiprofundi DSM 19306.</title>
        <authorList>
            <person name="Poehlein A."/>
            <person name="Daniel R."/>
        </authorList>
    </citation>
    <scope>NUCLEOTIDE SEQUENCE [LARGE SCALE GENOMIC DNA]</scope>
    <source>
        <strain evidence="2 3">DSM 19306</strain>
    </source>
</reference>
<dbReference type="EMBL" id="LTBA01000001">
    <property type="protein sequence ID" value="KYH35676.1"/>
    <property type="molecule type" value="Genomic_DNA"/>
</dbReference>
<proteinExistence type="predicted"/>
<sequence>MLELKNKKGYSIIEVVFSIAIFIIFSTTVLLISFNSLKLKAHNKEIERYIDFAEGIENILIYNYSYDDVIDIKNLNKCYIKNEDINIEILKLNNLEDILMRNKPDEKPYAVLSIEESKPLNITLSIHTKIDVDDIVLQFYKGKYYEY</sequence>
<keyword evidence="3" id="KW-1185">Reference proteome</keyword>
<evidence type="ECO:0000256" key="1">
    <source>
        <dbReference type="SAM" id="Phobius"/>
    </source>
</evidence>
<keyword evidence="1" id="KW-0472">Membrane</keyword>
<feature type="transmembrane region" description="Helical" evidence="1">
    <location>
        <begin position="12"/>
        <end position="34"/>
    </location>
</feature>
<keyword evidence="1" id="KW-1133">Transmembrane helix</keyword>
<evidence type="ECO:0000313" key="3">
    <source>
        <dbReference type="Proteomes" id="UP000075531"/>
    </source>
</evidence>
<dbReference type="AlphaFoldDB" id="A0A151B6Z6"/>
<accession>A0A151B6Z6</accession>
<dbReference type="Proteomes" id="UP000075531">
    <property type="component" value="Unassembled WGS sequence"/>
</dbReference>
<comment type="caution">
    <text evidence="2">The sequence shown here is derived from an EMBL/GenBank/DDBJ whole genome shotgun (WGS) entry which is preliminary data.</text>
</comment>